<dbReference type="RefSeq" id="WP_303762532.1">
    <property type="nucleotide sequence ID" value="NZ_JABZGR010000001.1"/>
</dbReference>
<evidence type="ECO:0000313" key="3">
    <source>
        <dbReference type="Proteomes" id="UP000704068"/>
    </source>
</evidence>
<dbReference type="AlphaFoldDB" id="A0A929RVN4"/>
<sequence length="56" mass="5597">MLPANDSMLPPNDGLLPANEKKATLPPLAAGAETPRRPTESPSRSSSSVAGAAKGA</sequence>
<proteinExistence type="predicted"/>
<comment type="caution">
    <text evidence="2">The sequence shown here is derived from an EMBL/GenBank/DDBJ whole genome shotgun (WGS) entry which is preliminary data.</text>
</comment>
<organism evidence="2 3">
    <name type="scientific">Alloprevotella tannerae</name>
    <dbReference type="NCBI Taxonomy" id="76122"/>
    <lineage>
        <taxon>Bacteria</taxon>
        <taxon>Pseudomonadati</taxon>
        <taxon>Bacteroidota</taxon>
        <taxon>Bacteroidia</taxon>
        <taxon>Bacteroidales</taxon>
        <taxon>Prevotellaceae</taxon>
        <taxon>Alloprevotella</taxon>
    </lineage>
</organism>
<accession>A0A929RVN4</accession>
<protein>
    <submittedName>
        <fullName evidence="2">Uncharacterized protein</fullName>
    </submittedName>
</protein>
<feature type="region of interest" description="Disordered" evidence="1">
    <location>
        <begin position="1"/>
        <end position="56"/>
    </location>
</feature>
<reference evidence="2" key="1">
    <citation type="submission" date="2020-04" db="EMBL/GenBank/DDBJ databases">
        <title>Deep metagenomics examines the oral microbiome during advanced dental caries in children, revealing novel taxa and co-occurrences with host molecules.</title>
        <authorList>
            <person name="Baker J.L."/>
            <person name="Morton J.T."/>
            <person name="Dinis M."/>
            <person name="Alvarez R."/>
            <person name="Tran N.C."/>
            <person name="Knight R."/>
            <person name="Edlund A."/>
        </authorList>
    </citation>
    <scope>NUCLEOTIDE SEQUENCE</scope>
    <source>
        <strain evidence="2">JCVI_34_bin.1</strain>
    </source>
</reference>
<evidence type="ECO:0000256" key="1">
    <source>
        <dbReference type="SAM" id="MobiDB-lite"/>
    </source>
</evidence>
<name>A0A929RVN4_9BACT</name>
<gene>
    <name evidence="2" type="ORF">HXK21_00680</name>
</gene>
<evidence type="ECO:0000313" key="2">
    <source>
        <dbReference type="EMBL" id="MBF0969546.1"/>
    </source>
</evidence>
<dbReference type="Proteomes" id="UP000704068">
    <property type="component" value="Unassembled WGS sequence"/>
</dbReference>
<dbReference type="EMBL" id="JABZGR010000001">
    <property type="protein sequence ID" value="MBF0969546.1"/>
    <property type="molecule type" value="Genomic_DNA"/>
</dbReference>